<dbReference type="Gene3D" id="3.40.47.10">
    <property type="match status" value="2"/>
</dbReference>
<dbReference type="Pfam" id="PF02801">
    <property type="entry name" value="Ketoacyl-synt_C"/>
    <property type="match status" value="1"/>
</dbReference>
<organism evidence="5 6">
    <name type="scientific">Roseimaritima ulvae</name>
    <dbReference type="NCBI Taxonomy" id="980254"/>
    <lineage>
        <taxon>Bacteria</taxon>
        <taxon>Pseudomonadati</taxon>
        <taxon>Planctomycetota</taxon>
        <taxon>Planctomycetia</taxon>
        <taxon>Pirellulales</taxon>
        <taxon>Pirellulaceae</taxon>
        <taxon>Roseimaritima</taxon>
    </lineage>
</organism>
<dbReference type="Pfam" id="PF00109">
    <property type="entry name" value="ketoacyl-synt"/>
    <property type="match status" value="1"/>
</dbReference>
<evidence type="ECO:0000313" key="6">
    <source>
        <dbReference type="Proteomes" id="UP000325286"/>
    </source>
</evidence>
<evidence type="ECO:0000256" key="3">
    <source>
        <dbReference type="RuleBase" id="RU003694"/>
    </source>
</evidence>
<evidence type="ECO:0000256" key="1">
    <source>
        <dbReference type="ARBA" id="ARBA00008467"/>
    </source>
</evidence>
<dbReference type="InterPro" id="IPR000794">
    <property type="entry name" value="Beta-ketoacyl_synthase"/>
</dbReference>
<protein>
    <submittedName>
        <fullName evidence="5">3-oxoacyl-[acyl-carrier-protein] synthase 2</fullName>
        <ecNumber evidence="5">2.3.1.179</ecNumber>
    </submittedName>
</protein>
<evidence type="ECO:0000256" key="2">
    <source>
        <dbReference type="ARBA" id="ARBA00022679"/>
    </source>
</evidence>
<dbReference type="Proteomes" id="UP000325286">
    <property type="component" value="Chromosome"/>
</dbReference>
<accession>A0A5B9R5Q6</accession>
<keyword evidence="2 3" id="KW-0808">Transferase</keyword>
<dbReference type="EMBL" id="CP042914">
    <property type="protein sequence ID" value="QEG41563.1"/>
    <property type="molecule type" value="Genomic_DNA"/>
</dbReference>
<feature type="domain" description="Ketosynthase family 3 (KS3)" evidence="4">
    <location>
        <begin position="4"/>
        <end position="423"/>
    </location>
</feature>
<evidence type="ECO:0000259" key="4">
    <source>
        <dbReference type="PROSITE" id="PS52004"/>
    </source>
</evidence>
<dbReference type="RefSeq" id="WP_068135175.1">
    <property type="nucleotide sequence ID" value="NZ_CP042914.1"/>
</dbReference>
<dbReference type="SMART" id="SM00825">
    <property type="entry name" value="PKS_KS"/>
    <property type="match status" value="1"/>
</dbReference>
<dbReference type="SUPFAM" id="SSF53901">
    <property type="entry name" value="Thiolase-like"/>
    <property type="match status" value="2"/>
</dbReference>
<gene>
    <name evidence="5" type="primary">fabF_4</name>
    <name evidence="5" type="ORF">UC8_35870</name>
</gene>
<dbReference type="PANTHER" id="PTHR11712:SF336">
    <property type="entry name" value="3-OXOACYL-[ACYL-CARRIER-PROTEIN] SYNTHASE, MITOCHONDRIAL"/>
    <property type="match status" value="1"/>
</dbReference>
<dbReference type="EC" id="2.3.1.179" evidence="5"/>
<dbReference type="GO" id="GO:0005829">
    <property type="term" value="C:cytosol"/>
    <property type="evidence" value="ECO:0007669"/>
    <property type="project" value="TreeGrafter"/>
</dbReference>
<dbReference type="GO" id="GO:0006633">
    <property type="term" value="P:fatty acid biosynthetic process"/>
    <property type="evidence" value="ECO:0007669"/>
    <property type="project" value="TreeGrafter"/>
</dbReference>
<reference evidence="5 6" key="1">
    <citation type="submission" date="2019-08" db="EMBL/GenBank/DDBJ databases">
        <title>Deep-cultivation of Planctomycetes and their phenomic and genomic characterization uncovers novel biology.</title>
        <authorList>
            <person name="Wiegand S."/>
            <person name="Jogler M."/>
            <person name="Boedeker C."/>
            <person name="Pinto D."/>
            <person name="Vollmers J."/>
            <person name="Rivas-Marin E."/>
            <person name="Kohn T."/>
            <person name="Peeters S.H."/>
            <person name="Heuer A."/>
            <person name="Rast P."/>
            <person name="Oberbeckmann S."/>
            <person name="Bunk B."/>
            <person name="Jeske O."/>
            <person name="Meyerdierks A."/>
            <person name="Storesund J.E."/>
            <person name="Kallscheuer N."/>
            <person name="Luecker S."/>
            <person name="Lage O.M."/>
            <person name="Pohl T."/>
            <person name="Merkel B.J."/>
            <person name="Hornburger P."/>
            <person name="Mueller R.-W."/>
            <person name="Bruemmer F."/>
            <person name="Labrenz M."/>
            <person name="Spormann A.M."/>
            <person name="Op den Camp H."/>
            <person name="Overmann J."/>
            <person name="Amann R."/>
            <person name="Jetten M.S.M."/>
            <person name="Mascher T."/>
            <person name="Medema M.H."/>
            <person name="Devos D.P."/>
            <person name="Kaster A.-K."/>
            <person name="Ovreas L."/>
            <person name="Rohde M."/>
            <person name="Galperin M.Y."/>
            <person name="Jogler C."/>
        </authorList>
    </citation>
    <scope>NUCLEOTIDE SEQUENCE [LARGE SCALE GENOMIC DNA]</scope>
    <source>
        <strain evidence="5 6">UC8</strain>
    </source>
</reference>
<dbReference type="InterPro" id="IPR016039">
    <property type="entry name" value="Thiolase-like"/>
</dbReference>
<dbReference type="InterPro" id="IPR014031">
    <property type="entry name" value="Ketoacyl_synth_C"/>
</dbReference>
<dbReference type="InterPro" id="IPR020841">
    <property type="entry name" value="PKS_Beta-ketoAc_synthase_dom"/>
</dbReference>
<sequence>MPQGREVVITGVGAVTPIGVGTDMFWNALCQRHSGIGKLPHANGVAGPASIGAAIADFDPKQYVRPRKALKVMCRELQTAFAASQMAHTDSGFEDFLGQAEQFDRGRIGTVFGSEMFFGSPCELADTAKRMSQEPGVDPVVEFGTYVMKELFPLWMLKYLPNMAACHVGIAVQAFGPNNTLVLGDTSGPAALIESASCITRGIADAMFTGATGTRINESGFIYSGAVPLATPAEKLADSSRPFAADRDGVVGGEGAATLLLESRELATRRGAKVLATVAGSAVRFVPATSQRGSQSSIELALRAAMADAGCTAEQVGLVVSHAMGDPQQDDAELGALSAVLPGVPLCAPIASTGHCGAATGTMHLVLATLAIQHQTVPPLRNADQLNGDFPLSVSASSRVLQQPYVAVVTHTAQGHATAIVLK</sequence>
<keyword evidence="6" id="KW-1185">Reference proteome</keyword>
<name>A0A5B9R5Q6_9BACT</name>
<comment type="similarity">
    <text evidence="1 3">Belongs to the thiolase-like superfamily. Beta-ketoacyl-ACP synthases family.</text>
</comment>
<dbReference type="AlphaFoldDB" id="A0A5B9R5Q6"/>
<proteinExistence type="inferred from homology"/>
<evidence type="ECO:0000313" key="5">
    <source>
        <dbReference type="EMBL" id="QEG41563.1"/>
    </source>
</evidence>
<dbReference type="PROSITE" id="PS52004">
    <property type="entry name" value="KS3_2"/>
    <property type="match status" value="1"/>
</dbReference>
<keyword evidence="5" id="KW-0012">Acyltransferase</keyword>
<dbReference type="KEGG" id="rul:UC8_35870"/>
<dbReference type="OrthoDB" id="292158at2"/>
<dbReference type="PANTHER" id="PTHR11712">
    <property type="entry name" value="POLYKETIDE SYNTHASE-RELATED"/>
    <property type="match status" value="1"/>
</dbReference>
<dbReference type="GO" id="GO:0004315">
    <property type="term" value="F:3-oxoacyl-[acyl-carrier-protein] synthase activity"/>
    <property type="evidence" value="ECO:0007669"/>
    <property type="project" value="UniProtKB-EC"/>
</dbReference>
<dbReference type="InterPro" id="IPR014030">
    <property type="entry name" value="Ketoacyl_synth_N"/>
</dbReference>